<protein>
    <submittedName>
        <fullName evidence="2">Uncharacterized protein</fullName>
    </submittedName>
</protein>
<reference evidence="2" key="2">
    <citation type="submission" date="2023-02" db="EMBL/GenBank/DDBJ databases">
        <authorList>
            <person name="Swenson N.G."/>
            <person name="Wegrzyn J.L."/>
            <person name="Mcevoy S.L."/>
        </authorList>
    </citation>
    <scope>NUCLEOTIDE SEQUENCE</scope>
    <source>
        <strain evidence="2">91603</strain>
        <tissue evidence="2">Leaf</tissue>
    </source>
</reference>
<name>A0AAD5J836_ACENE</name>
<dbReference type="AlphaFoldDB" id="A0AAD5J836"/>
<feature type="region of interest" description="Disordered" evidence="1">
    <location>
        <begin position="1"/>
        <end position="20"/>
    </location>
</feature>
<keyword evidence="3" id="KW-1185">Reference proteome</keyword>
<accession>A0AAD5J836</accession>
<organism evidence="2 3">
    <name type="scientific">Acer negundo</name>
    <name type="common">Box elder</name>
    <dbReference type="NCBI Taxonomy" id="4023"/>
    <lineage>
        <taxon>Eukaryota</taxon>
        <taxon>Viridiplantae</taxon>
        <taxon>Streptophyta</taxon>
        <taxon>Embryophyta</taxon>
        <taxon>Tracheophyta</taxon>
        <taxon>Spermatophyta</taxon>
        <taxon>Magnoliopsida</taxon>
        <taxon>eudicotyledons</taxon>
        <taxon>Gunneridae</taxon>
        <taxon>Pentapetalae</taxon>
        <taxon>rosids</taxon>
        <taxon>malvids</taxon>
        <taxon>Sapindales</taxon>
        <taxon>Sapindaceae</taxon>
        <taxon>Hippocastanoideae</taxon>
        <taxon>Acereae</taxon>
        <taxon>Acer</taxon>
    </lineage>
</organism>
<proteinExistence type="predicted"/>
<reference evidence="2" key="1">
    <citation type="journal article" date="2022" name="Plant J.">
        <title>Strategies of tolerance reflected in two North American maple genomes.</title>
        <authorList>
            <person name="McEvoy S.L."/>
            <person name="Sezen U.U."/>
            <person name="Trouern-Trend A."/>
            <person name="McMahon S.M."/>
            <person name="Schaberg P.G."/>
            <person name="Yang J."/>
            <person name="Wegrzyn J.L."/>
            <person name="Swenson N.G."/>
        </authorList>
    </citation>
    <scope>NUCLEOTIDE SEQUENCE</scope>
    <source>
        <strain evidence="2">91603</strain>
    </source>
</reference>
<evidence type="ECO:0000313" key="3">
    <source>
        <dbReference type="Proteomes" id="UP001064489"/>
    </source>
</evidence>
<comment type="caution">
    <text evidence="2">The sequence shown here is derived from an EMBL/GenBank/DDBJ whole genome shotgun (WGS) entry which is preliminary data.</text>
</comment>
<dbReference type="Proteomes" id="UP001064489">
    <property type="component" value="Chromosome 3"/>
</dbReference>
<gene>
    <name evidence="2" type="ORF">LWI28_026218</name>
</gene>
<dbReference type="EMBL" id="JAJSOW010000100">
    <property type="protein sequence ID" value="KAI9187273.1"/>
    <property type="molecule type" value="Genomic_DNA"/>
</dbReference>
<sequence length="247" mass="28038">MKPKAKKSNASTSTVNRVLANSEYPETLEYSDNDDNKNFQSQSEYTLVLVYLVIQQQAIRKKIVNDLKNVSNAAQVQKKWNPSSKRIVQTLLNDHACKIKSLLARNLARWTSKGTQLYDAPITVYKDLPYQSLPCARGELFSISEKILIQQEIPKTDIGDKLLEIQVILKDNITDNPLALWKKEHPRCSITLKSPAELGKLKIKLPIRLPPMKATPEDREDFKDHIGELNSSSLGYPNLDTLSLPLW</sequence>
<evidence type="ECO:0000313" key="2">
    <source>
        <dbReference type="EMBL" id="KAI9187273.1"/>
    </source>
</evidence>
<evidence type="ECO:0000256" key="1">
    <source>
        <dbReference type="SAM" id="MobiDB-lite"/>
    </source>
</evidence>